<feature type="compositionally biased region" description="Basic and acidic residues" evidence="1">
    <location>
        <begin position="1379"/>
        <end position="1393"/>
    </location>
</feature>
<feature type="compositionally biased region" description="Basic and acidic residues" evidence="1">
    <location>
        <begin position="1273"/>
        <end position="1300"/>
    </location>
</feature>
<evidence type="ECO:0000256" key="1">
    <source>
        <dbReference type="SAM" id="MobiDB-lite"/>
    </source>
</evidence>
<evidence type="ECO:0000313" key="3">
    <source>
        <dbReference type="Proteomes" id="UP000494040"/>
    </source>
</evidence>
<feature type="compositionally biased region" description="Polar residues" evidence="1">
    <location>
        <begin position="472"/>
        <end position="492"/>
    </location>
</feature>
<feature type="compositionally biased region" description="Basic and acidic residues" evidence="1">
    <location>
        <begin position="874"/>
        <end position="901"/>
    </location>
</feature>
<dbReference type="RefSeq" id="XP_024082520.1">
    <property type="nucleotide sequence ID" value="XM_024226752.1"/>
</dbReference>
<reference evidence="2" key="1">
    <citation type="submission" date="2022-01" db="UniProtKB">
        <authorList>
            <consortium name="EnsemblMetazoa"/>
        </authorList>
    </citation>
    <scope>IDENTIFICATION</scope>
</reference>
<feature type="region of interest" description="Disordered" evidence="1">
    <location>
        <begin position="697"/>
        <end position="756"/>
    </location>
</feature>
<dbReference type="Proteomes" id="UP000494040">
    <property type="component" value="Unassembled WGS sequence"/>
</dbReference>
<feature type="compositionally biased region" description="Basic and acidic residues" evidence="1">
    <location>
        <begin position="659"/>
        <end position="671"/>
    </location>
</feature>
<feature type="region of interest" description="Disordered" evidence="1">
    <location>
        <begin position="1368"/>
        <end position="1399"/>
    </location>
</feature>
<feature type="compositionally biased region" description="Low complexity" evidence="1">
    <location>
        <begin position="558"/>
        <end position="570"/>
    </location>
</feature>
<accession>A0A8I6SII5</accession>
<feature type="compositionally biased region" description="Basic and acidic residues" evidence="1">
    <location>
        <begin position="64"/>
        <end position="86"/>
    </location>
</feature>
<feature type="region of interest" description="Disordered" evidence="1">
    <location>
        <begin position="1"/>
        <end position="87"/>
    </location>
</feature>
<evidence type="ECO:0000313" key="2">
    <source>
        <dbReference type="EnsemblMetazoa" id="XP_024082520.1"/>
    </source>
</evidence>
<feature type="region of interest" description="Disordered" evidence="1">
    <location>
        <begin position="558"/>
        <end position="598"/>
    </location>
</feature>
<feature type="compositionally biased region" description="Basic and acidic residues" evidence="1">
    <location>
        <begin position="286"/>
        <end position="311"/>
    </location>
</feature>
<sequence>MNRNFYDPGPRKWAGEDPGPNRTEKPLIPTKSELQEFVENLKGRQVEGERSRHKNHMRWAESSPSRRDERKRPSEMNDQEPAEKYSRSVNLNEKMGASEINSAMRYSNMRYDPEHMRERNTRMANAEMTRNVDAYSRQSMDEGRQVMALDSPQRMATNMQQMSQTFQRSFEHLSSAQQRTMPQSMSLMGEAEYQFRDRAPMDLPLLSQRQTLYRKKSDDRLRLEQHDLAVITSEIQNNIERQWPGPTDDKPNNYFVKEKSPPVIDRSEWKKCTRIPTPPPPPSLSDYKKKEDKSSFKEKPPNETRQNKIEDKESDFISSLLHNKDVSLSSLLEAAMESTGSKTYVNGPQHKQKEVVRLCEQLVSRIRRQGTSGEGAFLPFPVEKIFYRKNCWFPAGHPSLEYTTGLSNSIKGARVWPSVRMFEPPNNKKASKLLTEGIQLNKNLPVMLTNVENRPITVCEEKLIESAQKKLQNKSVQNKFQPESTQSKVQVESSEKEMQPENVQCTIQQENTQKNLQPGSMQSKAQQDSALRKIKLDTVLRDILAKLALLKELQSENEQSQQQLESMQNKSQPESAPNNCQPESMPRESEPETLQKKRQDFQSEILQTKEQPESMLGEFRTESDQRKFQFKNLKANDQTESLLREFEPETSHKKRKSERVHQDFQTERLQTKEQPENVLKEFQTEIGGRKFQFKDDQSESMQREFEPESFHKKRQSEHVHQDFKSERLQKKAQPESVLKEFKPESDQRKFQSKNLKTNDQTESLLREFEPKTFHKKKKLEHVHQDFQSERLQTKEQPKNVLKEFQTEIGGRKFQFKEDQSESMQREFQPETLHKKRKSERVHQDFKSERLQKKEQPESVLREFQTESGGRKFHFKNDQSESMQREFEPETLQKKTQSDHVQQDFQSENLQTKQLPERVKGDMPLENNFKSESLQITDKSKSVQRESQSECTQKEIQTDQVQQREFQPQNICINEITPDITYYSQSVYFFPTSFYPGYMPWHSGATNLHPPDTVESNSSNSKLVPTSQSMQEMYFWPYYNVNKTEFPQFEHLGEGTSGLCNDFSSKEKHFSKLLSSLQCTTRLIMQAQGNVYSKEIIEDMNSNKPECVYLLINDILCLKDVREKLRAALPESIECLDLLQALHSDKHDLSQFKLFNFLKNNFTPSAKYCNFLLADRLFESCEECHPKNKLNSDDIGNSLDTEPSESQNSQVINSNNAEANDWAIFAKDSDNKFRTYNAVKNRTREKTSLHERKIASNEQPNLLCSTETSSSSRIENKKHHDESGYNYENDREQENRDKHDAYTSQWDPLREKINREKNLLYKRRPSNSTKKLSTEIDLSKYDKNNKMLKHISKPNSSESKQEDLETLNKDNFDSIQQVPRKNEKVSNHKDRKDFPASTSWGEPLKTDFGKSFDTVPTEKYVSRKEGENDLKVRDERTKNHQVNDKLVTKIQFTNKKAASETSNESRAQDEIKLKDATNSKDKDTKVATGIHSSRYKDPSDFKSRIRAEQIKIKELNDIIKRLETNDKTVDSKYLLKGAMLCEKNTETAGEVRIVVRQESIGEFCHIIHTTGASHIPYEQSIALFKKHFTSFDRAKEVMKKVIHNCSVCFKN</sequence>
<feature type="compositionally biased region" description="Basic and acidic residues" evidence="1">
    <location>
        <begin position="585"/>
        <end position="598"/>
    </location>
</feature>
<feature type="compositionally biased region" description="Polar residues" evidence="1">
    <location>
        <begin position="571"/>
        <end position="582"/>
    </location>
</feature>
<feature type="compositionally biased region" description="Polar residues" evidence="1">
    <location>
        <begin position="902"/>
        <end position="911"/>
    </location>
</feature>
<feature type="region of interest" description="Disordered" evidence="1">
    <location>
        <begin position="816"/>
        <end position="911"/>
    </location>
</feature>
<feature type="compositionally biased region" description="Basic and acidic residues" evidence="1">
    <location>
        <begin position="247"/>
        <end position="271"/>
    </location>
</feature>
<feature type="compositionally biased region" description="Basic and acidic residues" evidence="1">
    <location>
        <begin position="816"/>
        <end position="832"/>
    </location>
</feature>
<feature type="compositionally biased region" description="Polar residues" evidence="1">
    <location>
        <begin position="1453"/>
        <end position="1464"/>
    </location>
</feature>
<feature type="region of interest" description="Disordered" evidence="1">
    <location>
        <begin position="604"/>
        <end position="623"/>
    </location>
</feature>
<feature type="compositionally biased region" description="Basic and acidic residues" evidence="1">
    <location>
        <begin position="697"/>
        <end position="749"/>
    </location>
</feature>
<feature type="region of interest" description="Disordered" evidence="1">
    <location>
        <begin position="645"/>
        <end position="671"/>
    </location>
</feature>
<feature type="compositionally biased region" description="Polar residues" evidence="1">
    <location>
        <begin position="1255"/>
        <end position="1272"/>
    </location>
</feature>
<feature type="compositionally biased region" description="Basic and acidic residues" evidence="1">
    <location>
        <begin position="39"/>
        <end position="50"/>
    </location>
</feature>
<feature type="region of interest" description="Disordered" evidence="1">
    <location>
        <begin position="1453"/>
        <end position="1484"/>
    </location>
</feature>
<feature type="compositionally biased region" description="Basic and acidic residues" evidence="1">
    <location>
        <begin position="1465"/>
        <end position="1484"/>
    </location>
</feature>
<organism evidence="2 3">
    <name type="scientific">Cimex lectularius</name>
    <name type="common">Bed bug</name>
    <name type="synonym">Acanthia lectularia</name>
    <dbReference type="NCBI Taxonomy" id="79782"/>
    <lineage>
        <taxon>Eukaryota</taxon>
        <taxon>Metazoa</taxon>
        <taxon>Ecdysozoa</taxon>
        <taxon>Arthropoda</taxon>
        <taxon>Hexapoda</taxon>
        <taxon>Insecta</taxon>
        <taxon>Pterygota</taxon>
        <taxon>Neoptera</taxon>
        <taxon>Paraneoptera</taxon>
        <taxon>Hemiptera</taxon>
        <taxon>Heteroptera</taxon>
        <taxon>Panheteroptera</taxon>
        <taxon>Cimicomorpha</taxon>
        <taxon>Cimicidae</taxon>
        <taxon>Cimex</taxon>
    </lineage>
</organism>
<dbReference type="EnsemblMetazoa" id="XM_024226752.1">
    <property type="protein sequence ID" value="XP_024082520.1"/>
    <property type="gene ID" value="LOC106665255"/>
</dbReference>
<feature type="region of interest" description="Disordered" evidence="1">
    <location>
        <begin position="472"/>
        <end position="502"/>
    </location>
</feature>
<feature type="compositionally biased region" description="Basic and acidic residues" evidence="1">
    <location>
        <begin position="1242"/>
        <end position="1254"/>
    </location>
</feature>
<proteinExistence type="predicted"/>
<feature type="region of interest" description="Disordered" evidence="1">
    <location>
        <begin position="239"/>
        <end position="311"/>
    </location>
</feature>
<protein>
    <submittedName>
        <fullName evidence="2">Uncharacterized protein</fullName>
    </submittedName>
</protein>
<name>A0A8I6SII5_CIMLE</name>
<feature type="region of interest" description="Disordered" evidence="1">
    <location>
        <begin position="935"/>
        <end position="955"/>
    </location>
</feature>
<keyword evidence="3" id="KW-1185">Reference proteome</keyword>
<feature type="compositionally biased region" description="Basic and acidic residues" evidence="1">
    <location>
        <begin position="937"/>
        <end position="955"/>
    </location>
</feature>
<feature type="compositionally biased region" description="Basic and acidic residues" evidence="1">
    <location>
        <begin position="840"/>
        <end position="864"/>
    </location>
</feature>
<feature type="region of interest" description="Disordered" evidence="1">
    <location>
        <begin position="1242"/>
        <end position="1300"/>
    </location>
</feature>
<dbReference type="GeneID" id="106665255"/>